<dbReference type="PANTHER" id="PTHR11501:SF14">
    <property type="entry name" value="MICROTUBULE-ASSOCIATED PROTEIN TAU"/>
    <property type="match status" value="1"/>
</dbReference>
<feature type="compositionally biased region" description="Polar residues" evidence="19">
    <location>
        <begin position="716"/>
        <end position="742"/>
    </location>
</feature>
<evidence type="ECO:0000256" key="8">
    <source>
        <dbReference type="ARBA" id="ARBA00022490"/>
    </source>
</evidence>
<feature type="compositionally biased region" description="Basic and acidic residues" evidence="19">
    <location>
        <begin position="688"/>
        <end position="709"/>
    </location>
</feature>
<evidence type="ECO:0000256" key="19">
    <source>
        <dbReference type="SAM" id="MobiDB-lite"/>
    </source>
</evidence>
<feature type="compositionally biased region" description="Polar residues" evidence="19">
    <location>
        <begin position="381"/>
        <end position="397"/>
    </location>
</feature>
<feature type="compositionally biased region" description="Acidic residues" evidence="19">
    <location>
        <begin position="160"/>
        <end position="173"/>
    </location>
</feature>
<feature type="region of interest" description="Disordered" evidence="19">
    <location>
        <begin position="1"/>
        <end position="132"/>
    </location>
</feature>
<evidence type="ECO:0000256" key="14">
    <source>
        <dbReference type="ARBA" id="ARBA00022990"/>
    </source>
</evidence>
<feature type="region of interest" description="Disordered" evidence="19">
    <location>
        <begin position="316"/>
        <end position="575"/>
    </location>
</feature>
<keyword evidence="12" id="KW-0677">Repeat</keyword>
<dbReference type="GO" id="GO:0005829">
    <property type="term" value="C:cytosol"/>
    <property type="evidence" value="ECO:0007669"/>
    <property type="project" value="UniProtKB-SubCell"/>
</dbReference>
<dbReference type="Ensembl" id="ENSLLET00000029521.1">
    <property type="protein sequence ID" value="ENSLLEP00000028412.1"/>
    <property type="gene ID" value="ENSLLEG00000017946.1"/>
</dbReference>
<dbReference type="GO" id="GO:0030424">
    <property type="term" value="C:axon"/>
    <property type="evidence" value="ECO:0007669"/>
    <property type="project" value="UniProtKB-SubCell"/>
</dbReference>
<feature type="compositionally biased region" description="Basic and acidic residues" evidence="19">
    <location>
        <begin position="236"/>
        <end position="249"/>
    </location>
</feature>
<evidence type="ECO:0000256" key="4">
    <source>
        <dbReference type="ARBA" id="ARBA00004489"/>
    </source>
</evidence>
<keyword evidence="11 18" id="KW-0493">Microtubule</keyword>
<feature type="compositionally biased region" description="Basic and acidic residues" evidence="19">
    <location>
        <begin position="337"/>
        <end position="352"/>
    </location>
</feature>
<evidence type="ECO:0000313" key="20">
    <source>
        <dbReference type="Ensembl" id="ENSLLEP00000028412.1"/>
    </source>
</evidence>
<evidence type="ECO:0000256" key="7">
    <source>
        <dbReference type="ARBA" id="ARBA00022481"/>
    </source>
</evidence>
<evidence type="ECO:0000256" key="11">
    <source>
        <dbReference type="ARBA" id="ARBA00022701"/>
    </source>
</evidence>
<dbReference type="PROSITE" id="PS00229">
    <property type="entry name" value="TAU_MAP_1"/>
    <property type="match status" value="3"/>
</dbReference>
<evidence type="ECO:0000256" key="2">
    <source>
        <dbReference type="ARBA" id="ARBA00004279"/>
    </source>
</evidence>
<dbReference type="GeneTree" id="ENSGT00940000155494"/>
<feature type="compositionally biased region" description="Polar residues" evidence="19">
    <location>
        <begin position="428"/>
        <end position="445"/>
    </location>
</feature>
<proteinExistence type="predicted"/>
<dbReference type="GO" id="GO:0008017">
    <property type="term" value="F:microtubule binding"/>
    <property type="evidence" value="ECO:0007669"/>
    <property type="project" value="InterPro"/>
</dbReference>
<keyword evidence="6" id="KW-1003">Cell membrane</keyword>
<feature type="compositionally biased region" description="Low complexity" evidence="19">
    <location>
        <begin position="398"/>
        <end position="420"/>
    </location>
</feature>
<evidence type="ECO:0000256" key="16">
    <source>
        <dbReference type="ARBA" id="ARBA00023212"/>
    </source>
</evidence>
<feature type="compositionally biased region" description="Basic and acidic residues" evidence="19">
    <location>
        <begin position="192"/>
        <end position="209"/>
    </location>
</feature>
<dbReference type="PRINTS" id="PR01261">
    <property type="entry name" value="TAUPROTEIN"/>
</dbReference>
<dbReference type="AlphaFoldDB" id="A0A8C5PVU6"/>
<dbReference type="InterPro" id="IPR002955">
    <property type="entry name" value="Tau"/>
</dbReference>
<keyword evidence="15" id="KW-0472">Membrane</keyword>
<dbReference type="GO" id="GO:0005886">
    <property type="term" value="C:plasma membrane"/>
    <property type="evidence" value="ECO:0007669"/>
    <property type="project" value="UniProtKB-SubCell"/>
</dbReference>
<evidence type="ECO:0000256" key="17">
    <source>
        <dbReference type="ARBA" id="ARBA00023273"/>
    </source>
</evidence>
<keyword evidence="21" id="KW-1185">Reference proteome</keyword>
<evidence type="ECO:0000256" key="1">
    <source>
        <dbReference type="ARBA" id="ARBA00004245"/>
    </source>
</evidence>
<dbReference type="InterPro" id="IPR001084">
    <property type="entry name" value="MAP_tubulin-bd_rpt"/>
</dbReference>
<sequence length="760" mass="81430">MSEQYQDYDSLGDQVGDGSPDQLYSGVTGSDGTGHIQDGPQESVIRLPRVSQHGDDDEDVLKDLANGEAAREQGHLSIPEGTTAEEAGVGNTPNQDRQAADNALKEEIKSPSTSEKEEIDESCDTIPQMEPPQETDITKASLESHVDTVEGGPLSSQDTCPEDLGESSEEIDADISPNWKVNQLAKPVELQEEVHVSSEEHNGKQYHEDTSEDNDGEWGGETAVSDELTPPIEALLVDRTKHFQPREDSYTNGTESEETPVENHDKLLDTLVFTPNDQEEVIEQPFVEIAAESFSVEAPLPRPRPSVSVYQVEVDANKPINGEVKPSDVLDMQGGDTEEHIHTVSEVKETPRKRASGIPVSRAPLPKAHGEEKHETDSQEKGAQTSSPSPAKHSNNRTSTIPKKSPSTSTLTQKKSSSSTGPPIRSPAQRTTPVTSRLSGTTTCSYKAKDGGLESTAVKQVASRSPANVSRIPSKTPTVPKTPPSAVRRDQRKPPASMGKTERESPKSGERSGYSSPGSPGTPTNRSRTPSTQTPPTREPKKVAVIRTPPKSPASGKSRLQPVPSSAPLPDLKNVRSKIGSIDNIRHQPGGGKVQIVHKKVDLSNIQSKCGSKDNLKHAPGGGAVQITHKPVDLKHVTSKCGSMANIHHKPGGGNVEVKSEKLDFKEKVQSKIGSLDNVTHTPGGGTKKIESHKLNFRENAKAKTDHGAEIVYKSPNPSGDTSPRRLSNVSSSGSINMADSPQLSMLADAVSASLAKQGL</sequence>
<organism evidence="20 21">
    <name type="scientific">Leptobrachium leishanense</name>
    <name type="common">Leishan spiny toad</name>
    <dbReference type="NCBI Taxonomy" id="445787"/>
    <lineage>
        <taxon>Eukaryota</taxon>
        <taxon>Metazoa</taxon>
        <taxon>Chordata</taxon>
        <taxon>Craniata</taxon>
        <taxon>Vertebrata</taxon>
        <taxon>Euteleostomi</taxon>
        <taxon>Amphibia</taxon>
        <taxon>Batrachia</taxon>
        <taxon>Anura</taxon>
        <taxon>Pelobatoidea</taxon>
        <taxon>Megophryidae</taxon>
        <taxon>Leptobrachium</taxon>
    </lineage>
</organism>
<evidence type="ECO:0000256" key="6">
    <source>
        <dbReference type="ARBA" id="ARBA00022475"/>
    </source>
</evidence>
<dbReference type="PROSITE" id="PS51491">
    <property type="entry name" value="TAU_MAP_2"/>
    <property type="match status" value="4"/>
</dbReference>
<dbReference type="OrthoDB" id="9378527at2759"/>
<dbReference type="InterPro" id="IPR027324">
    <property type="entry name" value="MAP2/MAP4/Tau"/>
</dbReference>
<evidence type="ECO:0000256" key="5">
    <source>
        <dbReference type="ARBA" id="ARBA00004514"/>
    </source>
</evidence>
<evidence type="ECO:0000313" key="21">
    <source>
        <dbReference type="Proteomes" id="UP000694569"/>
    </source>
</evidence>
<dbReference type="Proteomes" id="UP000694569">
    <property type="component" value="Unplaced"/>
</dbReference>
<keyword evidence="13" id="KW-0832">Ubl conjugation</keyword>
<protein>
    <recommendedName>
        <fullName evidence="18">Microtubule-associated protein</fullName>
    </recommendedName>
</protein>
<feature type="compositionally biased region" description="Low complexity" evidence="19">
    <location>
        <begin position="511"/>
        <end position="536"/>
    </location>
</feature>
<feature type="region of interest" description="Disordered" evidence="19">
    <location>
        <begin position="145"/>
        <end position="178"/>
    </location>
</feature>
<name>A0A8C5PVU6_9ANUR</name>
<keyword evidence="16 18" id="KW-0206">Cytoskeleton</keyword>
<keyword evidence="8 18" id="KW-0963">Cytoplasm</keyword>
<feature type="compositionally biased region" description="Basic and acidic residues" evidence="19">
    <location>
        <begin position="368"/>
        <end position="380"/>
    </location>
</feature>
<feature type="region of interest" description="Disordered" evidence="19">
    <location>
        <begin position="190"/>
        <end position="263"/>
    </location>
</feature>
<keyword evidence="9" id="KW-1017">Isopeptide bond</keyword>
<keyword evidence="7" id="KW-0488">Methylation</keyword>
<comment type="subcellular location">
    <subcellularLocation>
        <location evidence="3">Cell membrane</location>
        <topology evidence="3">Peripheral membrane protein</topology>
        <orientation evidence="3">Cytoplasmic side</orientation>
    </subcellularLocation>
    <subcellularLocation>
        <location evidence="4">Cell projection</location>
        <location evidence="4">Axon</location>
    </subcellularLocation>
    <subcellularLocation>
        <location evidence="2">Cell projection</location>
        <location evidence="2">Dendrite</location>
    </subcellularLocation>
    <subcellularLocation>
        <location evidence="1 18">Cytoplasm</location>
        <location evidence="1 18">Cytoskeleton</location>
    </subcellularLocation>
    <subcellularLocation>
        <location evidence="5">Cytoplasm</location>
        <location evidence="5">Cytosol</location>
    </subcellularLocation>
</comment>
<accession>A0A8C5PVU6</accession>
<dbReference type="GO" id="GO:0005874">
    <property type="term" value="C:microtubule"/>
    <property type="evidence" value="ECO:0007669"/>
    <property type="project" value="UniProtKB-KW"/>
</dbReference>
<evidence type="ECO:0000256" key="13">
    <source>
        <dbReference type="ARBA" id="ARBA00022843"/>
    </source>
</evidence>
<keyword evidence="10" id="KW-0597">Phosphoprotein</keyword>
<dbReference type="GO" id="GO:0030425">
    <property type="term" value="C:dendrite"/>
    <property type="evidence" value="ECO:0007669"/>
    <property type="project" value="UniProtKB-SubCell"/>
</dbReference>
<evidence type="ECO:0000256" key="9">
    <source>
        <dbReference type="ARBA" id="ARBA00022499"/>
    </source>
</evidence>
<evidence type="ECO:0000256" key="12">
    <source>
        <dbReference type="ARBA" id="ARBA00022737"/>
    </source>
</evidence>
<evidence type="ECO:0000256" key="10">
    <source>
        <dbReference type="ARBA" id="ARBA00022553"/>
    </source>
</evidence>
<feature type="region of interest" description="Disordered" evidence="19">
    <location>
        <begin position="676"/>
        <end position="742"/>
    </location>
</feature>
<evidence type="ECO:0000256" key="3">
    <source>
        <dbReference type="ARBA" id="ARBA00004413"/>
    </source>
</evidence>
<feature type="compositionally biased region" description="Basic and acidic residues" evidence="19">
    <location>
        <begin position="500"/>
        <end position="510"/>
    </location>
</feature>
<dbReference type="Pfam" id="PF00418">
    <property type="entry name" value="Tubulin-binding"/>
    <property type="match status" value="4"/>
</dbReference>
<reference evidence="20" key="1">
    <citation type="submission" date="2025-08" db="UniProtKB">
        <authorList>
            <consortium name="Ensembl"/>
        </authorList>
    </citation>
    <scope>IDENTIFICATION</scope>
</reference>
<evidence type="ECO:0000256" key="18">
    <source>
        <dbReference type="RuleBase" id="RU000686"/>
    </source>
</evidence>
<dbReference type="GO" id="GO:0031175">
    <property type="term" value="P:neuron projection development"/>
    <property type="evidence" value="ECO:0007669"/>
    <property type="project" value="TreeGrafter"/>
</dbReference>
<keyword evidence="17" id="KW-0966">Cell projection</keyword>
<dbReference type="PANTHER" id="PTHR11501">
    <property type="entry name" value="MICROTUBULE-ASSOCIATED PROTEIN"/>
    <property type="match status" value="1"/>
</dbReference>
<evidence type="ECO:0000256" key="15">
    <source>
        <dbReference type="ARBA" id="ARBA00023136"/>
    </source>
</evidence>
<reference evidence="20" key="2">
    <citation type="submission" date="2025-09" db="UniProtKB">
        <authorList>
            <consortium name="Ensembl"/>
        </authorList>
    </citation>
    <scope>IDENTIFICATION</scope>
</reference>
<keyword evidence="14" id="KW-0007">Acetylation</keyword>
<dbReference type="GO" id="GO:0000226">
    <property type="term" value="P:microtubule cytoskeleton organization"/>
    <property type="evidence" value="ECO:0007669"/>
    <property type="project" value="TreeGrafter"/>
</dbReference>